<dbReference type="PANTHER" id="PTHR43649">
    <property type="entry name" value="ARABINOSE-BINDING PROTEIN-RELATED"/>
    <property type="match status" value="1"/>
</dbReference>
<dbReference type="SUPFAM" id="SSF53850">
    <property type="entry name" value="Periplasmic binding protein-like II"/>
    <property type="match status" value="1"/>
</dbReference>
<dbReference type="InterPro" id="IPR050490">
    <property type="entry name" value="Bact_solute-bd_prot1"/>
</dbReference>
<reference evidence="2 3" key="1">
    <citation type="submission" date="2019-04" db="EMBL/GenBank/DDBJ databases">
        <title>Isolation and identification of Cellulomonas shaoxiangyii sp. Nov. isolated from feces of the Tibetan antelopes (Pantholops hodgsonii) in the Qinghai-Tibet plateau of China.</title>
        <authorList>
            <person name="Tian Z."/>
        </authorList>
    </citation>
    <scope>NUCLEOTIDE SEQUENCE [LARGE SCALE GENOMIC DNA]</scope>
    <source>
        <strain evidence="2 3">Z28</strain>
    </source>
</reference>
<evidence type="ECO:0000313" key="2">
    <source>
        <dbReference type="EMBL" id="QCB95219.1"/>
    </source>
</evidence>
<dbReference type="Gene3D" id="3.40.190.10">
    <property type="entry name" value="Periplasmic binding protein-like II"/>
    <property type="match status" value="1"/>
</dbReference>
<dbReference type="InterPro" id="IPR006059">
    <property type="entry name" value="SBP"/>
</dbReference>
<name>A0A4P7SLL4_9CELL</name>
<dbReference type="Pfam" id="PF13416">
    <property type="entry name" value="SBP_bac_8"/>
    <property type="match status" value="1"/>
</dbReference>
<sequence>MPTKVSPSAWERSREHRWASHVGARRPHARRPSRPLRRTGDGWTPEVRRRRRPTDKGVTVRKTTRKGWALAAGVTGIALIASACSGSNDAGEGEDSGDGGNVTLTVATFNEFGYTDEMFDRYEAENPGVTIEQKRAATADEARENLNSRLAAGSGTSDVEAVEVDWLPELMQFPDKFEDLTSPDVEGRWLEWKTEAATTADGKLIGYGTDVGPQGIAYRSDLFQAAGLPADREAVAELLGGDAATWEQFFEVGKTYTAATGKPFFDSATAIYQGMVNQEEAAYEDPESGEIIAGDNPRVKEMFDQVVQASVTDNLSAHFEQWSDDWTNSFQNDGFAVMLAPGWMLGVIEGNAAGVTGWDFADVYPGGAGNWGGSYLTVPSQGENVDEAKKLAAWLTAPEQQIEAFQSKGTFPSQIEAQESEAVLTATNEFFNNAPVGQILVNRSQGIEAPFKGPNYFTVQTAMSNALVQVDVNGEDPQAGWESFQQVVNGLG</sequence>
<dbReference type="AlphaFoldDB" id="A0A4P7SLL4"/>
<evidence type="ECO:0000313" key="3">
    <source>
        <dbReference type="Proteomes" id="UP000296469"/>
    </source>
</evidence>
<dbReference type="KEGG" id="celz:E5225_05635"/>
<dbReference type="Proteomes" id="UP000296469">
    <property type="component" value="Chromosome"/>
</dbReference>
<feature type="region of interest" description="Disordered" evidence="1">
    <location>
        <begin position="1"/>
        <end position="61"/>
    </location>
</feature>
<accession>A0A4P7SLL4</accession>
<evidence type="ECO:0000256" key="1">
    <source>
        <dbReference type="SAM" id="MobiDB-lite"/>
    </source>
</evidence>
<feature type="compositionally biased region" description="Basic residues" evidence="1">
    <location>
        <begin position="23"/>
        <end position="37"/>
    </location>
</feature>
<keyword evidence="3" id="KW-1185">Reference proteome</keyword>
<gene>
    <name evidence="2" type="ORF">E5225_05635</name>
</gene>
<organism evidence="2 3">
    <name type="scientific">Cellulomonas shaoxiangyii</name>
    <dbReference type="NCBI Taxonomy" id="2566013"/>
    <lineage>
        <taxon>Bacteria</taxon>
        <taxon>Bacillati</taxon>
        <taxon>Actinomycetota</taxon>
        <taxon>Actinomycetes</taxon>
        <taxon>Micrococcales</taxon>
        <taxon>Cellulomonadaceae</taxon>
        <taxon>Cellulomonas</taxon>
    </lineage>
</organism>
<dbReference type="PANTHER" id="PTHR43649:SF32">
    <property type="entry name" value="SUGAR BINDING SECRETED PROTEIN"/>
    <property type="match status" value="1"/>
</dbReference>
<dbReference type="EMBL" id="CP039291">
    <property type="protein sequence ID" value="QCB95219.1"/>
    <property type="molecule type" value="Genomic_DNA"/>
</dbReference>
<protein>
    <submittedName>
        <fullName evidence="2">Extracellular solute-binding protein</fullName>
    </submittedName>
</protein>
<proteinExistence type="predicted"/>
<dbReference type="OrthoDB" id="3226017at2"/>